<evidence type="ECO:0000256" key="1">
    <source>
        <dbReference type="SAM" id="Phobius"/>
    </source>
</evidence>
<reference evidence="2 3" key="1">
    <citation type="submission" date="2019-03" db="EMBL/GenBank/DDBJ databases">
        <title>Freshwater and sediment microbial communities from various areas in North America, analyzing microbe dynamics in response to fracking.</title>
        <authorList>
            <person name="Lamendella R."/>
        </authorList>
    </citation>
    <scope>NUCLEOTIDE SEQUENCE [LARGE SCALE GENOMIC DNA]</scope>
    <source>
        <strain evidence="2 3">18_TX</strain>
    </source>
</reference>
<accession>A0A4R6NW03</accession>
<sequence length="96" mass="10748">MRETLQRKTAFAWVLLITCGLLLIPLVGMQYSNDIHWALSDFITMGALLLVVGALLILLARKLPKRQFQMAAIVVFLGFIYVWAELAVGVFFSFGS</sequence>
<name>A0A4R6NW03_9GAMM</name>
<evidence type="ECO:0000313" key="3">
    <source>
        <dbReference type="Proteomes" id="UP000295531"/>
    </source>
</evidence>
<protein>
    <submittedName>
        <fullName evidence="2">Uncharacterized protein</fullName>
    </submittedName>
</protein>
<dbReference type="Proteomes" id="UP000295531">
    <property type="component" value="Unassembled WGS sequence"/>
</dbReference>
<keyword evidence="1" id="KW-0472">Membrane</keyword>
<keyword evidence="3" id="KW-1185">Reference proteome</keyword>
<keyword evidence="1" id="KW-0812">Transmembrane</keyword>
<feature type="transmembrane region" description="Helical" evidence="1">
    <location>
        <begin position="71"/>
        <end position="94"/>
    </location>
</feature>
<feature type="transmembrane region" description="Helical" evidence="1">
    <location>
        <begin position="37"/>
        <end position="59"/>
    </location>
</feature>
<feature type="transmembrane region" description="Helical" evidence="1">
    <location>
        <begin position="12"/>
        <end position="31"/>
    </location>
</feature>
<comment type="caution">
    <text evidence="2">The sequence shown here is derived from an EMBL/GenBank/DDBJ whole genome shotgun (WGS) entry which is preliminary data.</text>
</comment>
<keyword evidence="1" id="KW-1133">Transmembrane helix</keyword>
<evidence type="ECO:0000313" key="2">
    <source>
        <dbReference type="EMBL" id="TDP26792.1"/>
    </source>
</evidence>
<gene>
    <name evidence="2" type="ORF">DEU29_1431</name>
</gene>
<organism evidence="2 3">
    <name type="scientific">Idiomarina aquatica</name>
    <dbReference type="NCBI Taxonomy" id="1327752"/>
    <lineage>
        <taxon>Bacteria</taxon>
        <taxon>Pseudomonadati</taxon>
        <taxon>Pseudomonadota</taxon>
        <taxon>Gammaproteobacteria</taxon>
        <taxon>Alteromonadales</taxon>
        <taxon>Idiomarinaceae</taxon>
        <taxon>Idiomarina</taxon>
    </lineage>
</organism>
<dbReference type="EMBL" id="SNXI01000043">
    <property type="protein sequence ID" value="TDP26792.1"/>
    <property type="molecule type" value="Genomic_DNA"/>
</dbReference>
<dbReference type="RefSeq" id="WP_133540952.1">
    <property type="nucleotide sequence ID" value="NZ_SNXI01000043.1"/>
</dbReference>
<proteinExistence type="predicted"/>
<dbReference type="AlphaFoldDB" id="A0A4R6NW03"/>
<dbReference type="OrthoDB" id="9813621at2"/>